<name>A0A2U3AAP8_9BACL</name>
<dbReference type="Proteomes" id="UP000294641">
    <property type="component" value="Unassembled WGS sequence"/>
</dbReference>
<protein>
    <submittedName>
        <fullName evidence="1">DNA replication protein</fullName>
    </submittedName>
</protein>
<dbReference type="InterPro" id="IPR027417">
    <property type="entry name" value="P-loop_NTPase"/>
</dbReference>
<dbReference type="Gene3D" id="3.40.50.300">
    <property type="entry name" value="P-loop containing nucleotide triphosphate hydrolases"/>
    <property type="match status" value="1"/>
</dbReference>
<dbReference type="Proteomes" id="UP000254330">
    <property type="component" value="Unassembled WGS sequence"/>
</dbReference>
<dbReference type="EMBL" id="SNZG01000032">
    <property type="protein sequence ID" value="TDR35152.1"/>
    <property type="molecule type" value="Genomic_DNA"/>
</dbReference>
<reference evidence="2 4" key="2">
    <citation type="submission" date="2019-03" db="EMBL/GenBank/DDBJ databases">
        <title>Genomic Encyclopedia of Type Strains, Phase IV (KMG-IV): sequencing the most valuable type-strain genomes for metagenomic binning, comparative biology and taxonomic classification.</title>
        <authorList>
            <person name="Goeker M."/>
        </authorList>
    </citation>
    <scope>NUCLEOTIDE SEQUENCE [LARGE SCALE GENOMIC DNA]</scope>
    <source>
        <strain evidence="2 4">DSM 20580</strain>
    </source>
</reference>
<reference evidence="1 3" key="1">
    <citation type="submission" date="2018-06" db="EMBL/GenBank/DDBJ databases">
        <authorList>
            <consortium name="Pathogen Informatics"/>
            <person name="Doyle S."/>
        </authorList>
    </citation>
    <scope>NUCLEOTIDE SEQUENCE [LARGE SCALE GENOMIC DNA]</scope>
    <source>
        <strain evidence="1 3">NCTC10597</strain>
    </source>
</reference>
<keyword evidence="4" id="KW-1185">Reference proteome</keyword>
<evidence type="ECO:0000313" key="4">
    <source>
        <dbReference type="Proteomes" id="UP000294641"/>
    </source>
</evidence>
<organism evidence="1 3">
    <name type="scientific">Kurthia zopfii</name>
    <dbReference type="NCBI Taxonomy" id="1650"/>
    <lineage>
        <taxon>Bacteria</taxon>
        <taxon>Bacillati</taxon>
        <taxon>Bacillota</taxon>
        <taxon>Bacilli</taxon>
        <taxon>Bacillales</taxon>
        <taxon>Caryophanaceae</taxon>
        <taxon>Kurthia</taxon>
    </lineage>
</organism>
<evidence type="ECO:0000313" key="2">
    <source>
        <dbReference type="EMBL" id="TDR35152.1"/>
    </source>
</evidence>
<sequence length="73" mass="8564">MLEEISYFLIRGISVLRRLRQGDVGVGKSHLAMSILRNLNEKRDVECLFISVREMMSKIRDSFDNKEIKFDLC</sequence>
<dbReference type="EMBL" id="UGNP01000001">
    <property type="protein sequence ID" value="STX09506.1"/>
    <property type="molecule type" value="Genomic_DNA"/>
</dbReference>
<evidence type="ECO:0000313" key="3">
    <source>
        <dbReference type="Proteomes" id="UP000254330"/>
    </source>
</evidence>
<dbReference type="AlphaFoldDB" id="A0A2U3AAP8"/>
<comment type="caution">
    <text evidence="1">The sequence shown here is derived from an EMBL/GenBank/DDBJ whole genome shotgun (WGS) entry which is preliminary data.</text>
</comment>
<accession>A0A2U3AAP8</accession>
<gene>
    <name evidence="2" type="ORF">DFR61_1322</name>
    <name evidence="1" type="ORF">NCTC10597_01182</name>
</gene>
<proteinExistence type="predicted"/>
<evidence type="ECO:0000313" key="1">
    <source>
        <dbReference type="EMBL" id="STX09506.1"/>
    </source>
</evidence>